<proteinExistence type="predicted"/>
<protein>
    <recommendedName>
        <fullName evidence="3">1,4-dihydroxy-6-naphthoate synthase</fullName>
    </recommendedName>
</protein>
<dbReference type="Proteomes" id="UP000673375">
    <property type="component" value="Unassembled WGS sequence"/>
</dbReference>
<comment type="caution">
    <text evidence="1">The sequence shown here is derived from an EMBL/GenBank/DDBJ whole genome shotgun (WGS) entry which is preliminary data.</text>
</comment>
<keyword evidence="2" id="KW-1185">Reference proteome</keyword>
<sequence>MNYYCKLFIQTELSKEGIAEKIVDLLGIQFNRHFSTETDFFTLDIRDNRILDEHKEREQTTDFLFFPYFLDIDILNEKKSKEYKAVICQLLHCFREVGWQAVAACDFEEELIQNSETDK</sequence>
<dbReference type="EMBL" id="JAEDXU010000016">
    <property type="protein sequence ID" value="MBP1048419.1"/>
    <property type="molecule type" value="Genomic_DNA"/>
</dbReference>
<accession>A0ABS4CPC7</accession>
<name>A0ABS4CPC7_9ENTE</name>
<evidence type="ECO:0000313" key="2">
    <source>
        <dbReference type="Proteomes" id="UP000673375"/>
    </source>
</evidence>
<organism evidence="1 2">
    <name type="scientific">Enterococcus larvae</name>
    <dbReference type="NCBI Taxonomy" id="2794352"/>
    <lineage>
        <taxon>Bacteria</taxon>
        <taxon>Bacillati</taxon>
        <taxon>Bacillota</taxon>
        <taxon>Bacilli</taxon>
        <taxon>Lactobacillales</taxon>
        <taxon>Enterococcaceae</taxon>
        <taxon>Enterococcus</taxon>
    </lineage>
</organism>
<evidence type="ECO:0008006" key="3">
    <source>
        <dbReference type="Google" id="ProtNLM"/>
    </source>
</evidence>
<dbReference type="RefSeq" id="WP_209559188.1">
    <property type="nucleotide sequence ID" value="NZ_JAEDXU010000016.1"/>
</dbReference>
<reference evidence="1 2" key="1">
    <citation type="submission" date="2020-12" db="EMBL/GenBank/DDBJ databases">
        <title>Vagococcus allomyrinae sp. nov. and Enterococcus lavae sp. nov., isolated from the larvae of Allomyrina dichotoma.</title>
        <authorList>
            <person name="Lee S.D."/>
        </authorList>
    </citation>
    <scope>NUCLEOTIDE SEQUENCE [LARGE SCALE GENOMIC DNA]</scope>
    <source>
        <strain evidence="1 2">BWM-S5</strain>
    </source>
</reference>
<evidence type="ECO:0000313" key="1">
    <source>
        <dbReference type="EMBL" id="MBP1048419.1"/>
    </source>
</evidence>
<gene>
    <name evidence="1" type="ORF">I6N96_19235</name>
</gene>